<accession>A0A0C3QB39</accession>
<evidence type="ECO:0000313" key="3">
    <source>
        <dbReference type="EMBL" id="KIO27635.1"/>
    </source>
</evidence>
<organism evidence="3 4">
    <name type="scientific">Tulasnella calospora MUT 4182</name>
    <dbReference type="NCBI Taxonomy" id="1051891"/>
    <lineage>
        <taxon>Eukaryota</taxon>
        <taxon>Fungi</taxon>
        <taxon>Dikarya</taxon>
        <taxon>Basidiomycota</taxon>
        <taxon>Agaricomycotina</taxon>
        <taxon>Agaricomycetes</taxon>
        <taxon>Cantharellales</taxon>
        <taxon>Tulasnellaceae</taxon>
        <taxon>Tulasnella</taxon>
    </lineage>
</organism>
<dbReference type="Proteomes" id="UP000054248">
    <property type="component" value="Unassembled WGS sequence"/>
</dbReference>
<name>A0A0C3QB39_9AGAM</name>
<evidence type="ECO:0000313" key="4">
    <source>
        <dbReference type="Proteomes" id="UP000054248"/>
    </source>
</evidence>
<dbReference type="AlphaFoldDB" id="A0A0C3QB39"/>
<dbReference type="InterPro" id="IPR025246">
    <property type="entry name" value="IS30-like_HTH"/>
</dbReference>
<reference evidence="3 4" key="1">
    <citation type="submission" date="2014-04" db="EMBL/GenBank/DDBJ databases">
        <authorList>
            <consortium name="DOE Joint Genome Institute"/>
            <person name="Kuo A."/>
            <person name="Girlanda M."/>
            <person name="Perotto S."/>
            <person name="Kohler A."/>
            <person name="Nagy L.G."/>
            <person name="Floudas D."/>
            <person name="Copeland A."/>
            <person name="Barry K.W."/>
            <person name="Cichocki N."/>
            <person name="Veneault-Fourrey C."/>
            <person name="LaButti K."/>
            <person name="Lindquist E.A."/>
            <person name="Lipzen A."/>
            <person name="Lundell T."/>
            <person name="Morin E."/>
            <person name="Murat C."/>
            <person name="Sun H."/>
            <person name="Tunlid A."/>
            <person name="Henrissat B."/>
            <person name="Grigoriev I.V."/>
            <person name="Hibbett D.S."/>
            <person name="Martin F."/>
            <person name="Nordberg H.P."/>
            <person name="Cantor M.N."/>
            <person name="Hua S.X."/>
        </authorList>
    </citation>
    <scope>NUCLEOTIDE SEQUENCE [LARGE SCALE GENOMIC DNA]</scope>
    <source>
        <strain evidence="3 4">MUT 4182</strain>
    </source>
</reference>
<dbReference type="OrthoDB" id="3022198at2759"/>
<evidence type="ECO:0000256" key="1">
    <source>
        <dbReference type="SAM" id="MobiDB-lite"/>
    </source>
</evidence>
<sequence length="97" mass="11018">MAPHLTDQMRANIIRWRYEEGKSVEEIALLANCGTSTVSRMCKTKPTDSSIPNSRPDGRGRSRLLDAYDVEHIESVVENKKTVYLSEIQSTLVTHRE</sequence>
<dbReference type="SUPFAM" id="SSF46689">
    <property type="entry name" value="Homeodomain-like"/>
    <property type="match status" value="1"/>
</dbReference>
<dbReference type="HOGENOM" id="CLU_056788_8_3_1"/>
<reference evidence="4" key="2">
    <citation type="submission" date="2015-01" db="EMBL/GenBank/DDBJ databases">
        <title>Evolutionary Origins and Diversification of the Mycorrhizal Mutualists.</title>
        <authorList>
            <consortium name="DOE Joint Genome Institute"/>
            <consortium name="Mycorrhizal Genomics Consortium"/>
            <person name="Kohler A."/>
            <person name="Kuo A."/>
            <person name="Nagy L.G."/>
            <person name="Floudas D."/>
            <person name="Copeland A."/>
            <person name="Barry K.W."/>
            <person name="Cichocki N."/>
            <person name="Veneault-Fourrey C."/>
            <person name="LaButti K."/>
            <person name="Lindquist E.A."/>
            <person name="Lipzen A."/>
            <person name="Lundell T."/>
            <person name="Morin E."/>
            <person name="Murat C."/>
            <person name="Riley R."/>
            <person name="Ohm R."/>
            <person name="Sun H."/>
            <person name="Tunlid A."/>
            <person name="Henrissat B."/>
            <person name="Grigoriev I.V."/>
            <person name="Hibbett D.S."/>
            <person name="Martin F."/>
        </authorList>
    </citation>
    <scope>NUCLEOTIDE SEQUENCE [LARGE SCALE GENOMIC DNA]</scope>
    <source>
        <strain evidence="4">MUT 4182</strain>
    </source>
</reference>
<dbReference type="EMBL" id="KN823005">
    <property type="protein sequence ID" value="KIO27635.1"/>
    <property type="molecule type" value="Genomic_DNA"/>
</dbReference>
<feature type="region of interest" description="Disordered" evidence="1">
    <location>
        <begin position="41"/>
        <end position="61"/>
    </location>
</feature>
<feature type="domain" description="Transposase IS30-like HTH" evidence="2">
    <location>
        <begin position="4"/>
        <end position="43"/>
    </location>
</feature>
<dbReference type="InterPro" id="IPR009057">
    <property type="entry name" value="Homeodomain-like_sf"/>
</dbReference>
<keyword evidence="4" id="KW-1185">Reference proteome</keyword>
<gene>
    <name evidence="3" type="ORF">M407DRAFT_59575</name>
</gene>
<proteinExistence type="predicted"/>
<protein>
    <recommendedName>
        <fullName evidence="2">Transposase IS30-like HTH domain-containing protein</fullName>
    </recommendedName>
</protein>
<feature type="non-terminal residue" evidence="3">
    <location>
        <position position="97"/>
    </location>
</feature>
<evidence type="ECO:0000259" key="2">
    <source>
        <dbReference type="Pfam" id="PF13936"/>
    </source>
</evidence>
<dbReference type="Pfam" id="PF13936">
    <property type="entry name" value="HTH_38"/>
    <property type="match status" value="1"/>
</dbReference>